<feature type="repeat" description="Solcar" evidence="10">
    <location>
        <begin position="248"/>
        <end position="352"/>
    </location>
</feature>
<feature type="repeat" description="Solcar" evidence="10">
    <location>
        <begin position="122"/>
        <end position="239"/>
    </location>
</feature>
<keyword evidence="6" id="KW-0999">Mitochondrion inner membrane</keyword>
<dbReference type="PhylomeDB" id="A0A0G4HA89"/>
<evidence type="ECO:0000256" key="2">
    <source>
        <dbReference type="ARBA" id="ARBA00006375"/>
    </source>
</evidence>
<keyword evidence="3 11" id="KW-0813">Transport</keyword>
<organism evidence="12">
    <name type="scientific">Chromera velia CCMP2878</name>
    <dbReference type="NCBI Taxonomy" id="1169474"/>
    <lineage>
        <taxon>Eukaryota</taxon>
        <taxon>Sar</taxon>
        <taxon>Alveolata</taxon>
        <taxon>Colpodellida</taxon>
        <taxon>Chromeraceae</taxon>
        <taxon>Chromera</taxon>
    </lineage>
</organism>
<evidence type="ECO:0000256" key="7">
    <source>
        <dbReference type="ARBA" id="ARBA00022989"/>
    </source>
</evidence>
<comment type="similarity">
    <text evidence="2 11">Belongs to the mitochondrial carrier (TC 2.A.29) family.</text>
</comment>
<protein>
    <recommendedName>
        <fullName evidence="13">Mitochondrial carrier protein</fullName>
    </recommendedName>
</protein>
<keyword evidence="5" id="KW-0677">Repeat</keyword>
<dbReference type="InterPro" id="IPR051508">
    <property type="entry name" value="Mito_Carrier_Antiporter"/>
</dbReference>
<dbReference type="Gene3D" id="1.50.40.10">
    <property type="entry name" value="Mitochondrial carrier domain"/>
    <property type="match status" value="1"/>
</dbReference>
<keyword evidence="7" id="KW-1133">Transmembrane helix</keyword>
<sequence>MPAVTGSSSSSSSPTDAVGVSFGENVILGGCAASFAGLLTNPLEVIKTRIQTRGVVQPVGVRPEGYLSVASSILRNEGPNAFYKGAWSFLSYQFAFNGVRLASFDFFYAQIRALRAANESDGGVLDRMAAGMMAGICGSVLANPLAVIKNRQQAVYSVDELPNVFENKSSGRKPMAVGGAPAAPAAAAASAGKSMGTELREILRGEGVPGLLRGASVAVPRVMIGSGVQLTVYGTAKEYLTQKMGMKDDHVSQGVASVVAISVLTLVSTPFDLVMSRLQRQRGALSDVLKLPQGAAEGFQGTHHYSSAVDCVQKVVRHEGVLTLWSGATAFFMRFLPHASITLVVWEGLKKRYADSKAERQREELPR</sequence>
<dbReference type="PANTHER" id="PTHR45928">
    <property type="entry name" value="RE38146P"/>
    <property type="match status" value="1"/>
</dbReference>
<dbReference type="Pfam" id="PF00153">
    <property type="entry name" value="Mito_carr"/>
    <property type="match status" value="3"/>
</dbReference>
<evidence type="ECO:0000313" key="12">
    <source>
        <dbReference type="EMBL" id="CEM40675.1"/>
    </source>
</evidence>
<evidence type="ECO:0008006" key="13">
    <source>
        <dbReference type="Google" id="ProtNLM"/>
    </source>
</evidence>
<evidence type="ECO:0000256" key="3">
    <source>
        <dbReference type="ARBA" id="ARBA00022448"/>
    </source>
</evidence>
<evidence type="ECO:0000256" key="5">
    <source>
        <dbReference type="ARBA" id="ARBA00022737"/>
    </source>
</evidence>
<dbReference type="EMBL" id="CDMZ01002083">
    <property type="protein sequence ID" value="CEM40675.1"/>
    <property type="molecule type" value="Genomic_DNA"/>
</dbReference>
<evidence type="ECO:0000256" key="6">
    <source>
        <dbReference type="ARBA" id="ARBA00022792"/>
    </source>
</evidence>
<keyword evidence="9 10" id="KW-0472">Membrane</keyword>
<dbReference type="AlphaFoldDB" id="A0A0G4HA89"/>
<keyword evidence="8" id="KW-0496">Mitochondrion</keyword>
<keyword evidence="4 10" id="KW-0812">Transmembrane</keyword>
<evidence type="ECO:0000256" key="10">
    <source>
        <dbReference type="PROSITE-ProRule" id="PRU00282"/>
    </source>
</evidence>
<name>A0A0G4HA89_9ALVE</name>
<evidence type="ECO:0000256" key="9">
    <source>
        <dbReference type="ARBA" id="ARBA00023136"/>
    </source>
</evidence>
<accession>A0A0G4HA89</accession>
<evidence type="ECO:0000256" key="11">
    <source>
        <dbReference type="RuleBase" id="RU000488"/>
    </source>
</evidence>
<dbReference type="PANTHER" id="PTHR45928:SF1">
    <property type="entry name" value="RE38146P"/>
    <property type="match status" value="1"/>
</dbReference>
<comment type="subcellular location">
    <subcellularLocation>
        <location evidence="1">Mitochondrion inner membrane</location>
        <topology evidence="1">Multi-pass membrane protein</topology>
    </subcellularLocation>
</comment>
<dbReference type="GO" id="GO:0005743">
    <property type="term" value="C:mitochondrial inner membrane"/>
    <property type="evidence" value="ECO:0007669"/>
    <property type="project" value="UniProtKB-SubCell"/>
</dbReference>
<feature type="repeat" description="Solcar" evidence="10">
    <location>
        <begin position="24"/>
        <end position="110"/>
    </location>
</feature>
<reference evidence="12" key="1">
    <citation type="submission" date="2014-11" db="EMBL/GenBank/DDBJ databases">
        <authorList>
            <person name="Otto D Thomas"/>
            <person name="Naeem Raeece"/>
        </authorList>
    </citation>
    <scope>NUCLEOTIDE SEQUENCE</scope>
</reference>
<dbReference type="InterPro" id="IPR018108">
    <property type="entry name" value="MCP_transmembrane"/>
</dbReference>
<evidence type="ECO:0000256" key="8">
    <source>
        <dbReference type="ARBA" id="ARBA00023128"/>
    </source>
</evidence>
<gene>
    <name evidence="12" type="ORF">Cvel_6019</name>
</gene>
<dbReference type="PROSITE" id="PS50920">
    <property type="entry name" value="SOLCAR"/>
    <property type="match status" value="3"/>
</dbReference>
<proteinExistence type="inferred from homology"/>
<dbReference type="VEuPathDB" id="CryptoDB:Cvel_6019"/>
<evidence type="ECO:0000256" key="1">
    <source>
        <dbReference type="ARBA" id="ARBA00004448"/>
    </source>
</evidence>
<evidence type="ECO:0000256" key="4">
    <source>
        <dbReference type="ARBA" id="ARBA00022692"/>
    </source>
</evidence>
<dbReference type="InterPro" id="IPR023395">
    <property type="entry name" value="MCP_dom_sf"/>
</dbReference>
<dbReference type="SUPFAM" id="SSF103506">
    <property type="entry name" value="Mitochondrial carrier"/>
    <property type="match status" value="1"/>
</dbReference>